<dbReference type="Proteomes" id="UP000245207">
    <property type="component" value="Unassembled WGS sequence"/>
</dbReference>
<dbReference type="AlphaFoldDB" id="A0A2U1LEB1"/>
<dbReference type="PANTHER" id="PTHR34223">
    <property type="entry name" value="OS11G0201299 PROTEIN"/>
    <property type="match status" value="1"/>
</dbReference>
<comment type="caution">
    <text evidence="1">The sequence shown here is derived from an EMBL/GenBank/DDBJ whole genome shotgun (WGS) entry which is preliminary data.</text>
</comment>
<accession>A0A2U1LEB1</accession>
<reference evidence="1 2" key="1">
    <citation type="journal article" date="2018" name="Mol. Plant">
        <title>The genome of Artemisia annua provides insight into the evolution of Asteraceae family and artemisinin biosynthesis.</title>
        <authorList>
            <person name="Shen Q."/>
            <person name="Zhang L."/>
            <person name="Liao Z."/>
            <person name="Wang S."/>
            <person name="Yan T."/>
            <person name="Shi P."/>
            <person name="Liu M."/>
            <person name="Fu X."/>
            <person name="Pan Q."/>
            <person name="Wang Y."/>
            <person name="Lv Z."/>
            <person name="Lu X."/>
            <person name="Zhang F."/>
            <person name="Jiang W."/>
            <person name="Ma Y."/>
            <person name="Chen M."/>
            <person name="Hao X."/>
            <person name="Li L."/>
            <person name="Tang Y."/>
            <person name="Lv G."/>
            <person name="Zhou Y."/>
            <person name="Sun X."/>
            <person name="Brodelius P.E."/>
            <person name="Rose J.K.C."/>
            <person name="Tang K."/>
        </authorList>
    </citation>
    <scope>NUCLEOTIDE SEQUENCE [LARGE SCALE GENOMIC DNA]</scope>
    <source>
        <strain evidence="2">cv. Huhao1</strain>
        <tissue evidence="1">Leaf</tissue>
    </source>
</reference>
<evidence type="ECO:0000313" key="2">
    <source>
        <dbReference type="Proteomes" id="UP000245207"/>
    </source>
</evidence>
<sequence length="407" mass="47305">MWFRALSMKGIEHRIEKALKWLDENPNAEIDELKKKELILQGLPNTEEVVRTSILSKRWKFLWTSIPFFPSLDIDCERVLKPLPKKQFKDFVTWSLANNTAVDLDISRLRCLEYYKLSTVKKWIEAAVLRLSLYRNGLRLLDDTSLKFRALRVVELNGVYLDSVEKIVGLSPLLEEFSLIDCFFHLCGFKISCPELVSFESVGPRGELVLEHLVSLKKALILQGLPNTEEVVRTSILSKRWKFLWTSIPFFPSLDIDCERVLKPLPKKKFKDFVTWSLANNTAVDLDIFRLRCLEYYKLSTVKKWIEAAVLRLSLYRNGLRLLDDTSLKFRALRVVELNGVYLDSVEKIVGLSPLLEEFSLIDCFFHLCGFKISCPELVSFESVGPRGELVLEHLNWNLLRNWNVKE</sequence>
<keyword evidence="2" id="KW-1185">Reference proteome</keyword>
<dbReference type="STRING" id="35608.A0A2U1LEB1"/>
<dbReference type="PANTHER" id="PTHR34223:SF51">
    <property type="entry name" value="OS06G0556300 PROTEIN"/>
    <property type="match status" value="1"/>
</dbReference>
<proteinExistence type="predicted"/>
<name>A0A2U1LEB1_ARTAN</name>
<dbReference type="OrthoDB" id="594804at2759"/>
<gene>
    <name evidence="1" type="ORF">CTI12_AA433750</name>
</gene>
<dbReference type="EMBL" id="PKPP01009859">
    <property type="protein sequence ID" value="PWA47336.1"/>
    <property type="molecule type" value="Genomic_DNA"/>
</dbReference>
<dbReference type="InterPro" id="IPR053197">
    <property type="entry name" value="F-box_SCFL_complex_component"/>
</dbReference>
<evidence type="ECO:0000313" key="1">
    <source>
        <dbReference type="EMBL" id="PWA47336.1"/>
    </source>
</evidence>
<organism evidence="1 2">
    <name type="scientific">Artemisia annua</name>
    <name type="common">Sweet wormwood</name>
    <dbReference type="NCBI Taxonomy" id="35608"/>
    <lineage>
        <taxon>Eukaryota</taxon>
        <taxon>Viridiplantae</taxon>
        <taxon>Streptophyta</taxon>
        <taxon>Embryophyta</taxon>
        <taxon>Tracheophyta</taxon>
        <taxon>Spermatophyta</taxon>
        <taxon>Magnoliopsida</taxon>
        <taxon>eudicotyledons</taxon>
        <taxon>Gunneridae</taxon>
        <taxon>Pentapetalae</taxon>
        <taxon>asterids</taxon>
        <taxon>campanulids</taxon>
        <taxon>Asterales</taxon>
        <taxon>Asteraceae</taxon>
        <taxon>Asteroideae</taxon>
        <taxon>Anthemideae</taxon>
        <taxon>Artemisiinae</taxon>
        <taxon>Artemisia</taxon>
    </lineage>
</organism>
<protein>
    <submittedName>
        <fullName evidence="1">F-box domain, Leucine-rich repeat domain, L domain-like protein</fullName>
    </submittedName>
</protein>